<evidence type="ECO:0000256" key="8">
    <source>
        <dbReference type="ARBA" id="ARBA00049348"/>
    </source>
</evidence>
<evidence type="ECO:0000313" key="11">
    <source>
        <dbReference type="EMBL" id="KAA5542748.1"/>
    </source>
</evidence>
<name>A0A5M6D5G0_9BACT</name>
<dbReference type="PROSITE" id="PS00374">
    <property type="entry name" value="MGMT"/>
    <property type="match status" value="1"/>
</dbReference>
<keyword evidence="6" id="KW-0227">DNA damage</keyword>
<accession>A0A5M6D5G0</accession>
<dbReference type="InterPro" id="IPR036388">
    <property type="entry name" value="WH-like_DNA-bd_sf"/>
</dbReference>
<reference evidence="11 12" key="1">
    <citation type="submission" date="2019-08" db="EMBL/GenBank/DDBJ databases">
        <authorList>
            <person name="Dhanesh K."/>
            <person name="Kumar G."/>
            <person name="Sasikala C."/>
            <person name="Venkata Ramana C."/>
        </authorList>
    </citation>
    <scope>NUCLEOTIDE SEQUENCE [LARGE SCALE GENOMIC DNA]</scope>
    <source>
        <strain evidence="11 12">JC645</strain>
    </source>
</reference>
<keyword evidence="5 11" id="KW-0808">Transferase</keyword>
<feature type="domain" description="Methylguanine DNA methyltransferase ribonuclease-like" evidence="10">
    <location>
        <begin position="30"/>
        <end position="98"/>
    </location>
</feature>
<dbReference type="AlphaFoldDB" id="A0A5M6D5G0"/>
<keyword evidence="4 11" id="KW-0489">Methyltransferase</keyword>
<dbReference type="SUPFAM" id="SSF53155">
    <property type="entry name" value="Methylated DNA-protein cysteine methyltransferase domain"/>
    <property type="match status" value="1"/>
</dbReference>
<dbReference type="GO" id="GO:0003908">
    <property type="term" value="F:methylated-DNA-[protein]-cysteine S-methyltransferase activity"/>
    <property type="evidence" value="ECO:0007669"/>
    <property type="project" value="UniProtKB-EC"/>
</dbReference>
<dbReference type="EMBL" id="VWOX01000007">
    <property type="protein sequence ID" value="KAA5542748.1"/>
    <property type="molecule type" value="Genomic_DNA"/>
</dbReference>
<evidence type="ECO:0000256" key="1">
    <source>
        <dbReference type="ARBA" id="ARBA00001286"/>
    </source>
</evidence>
<evidence type="ECO:0000256" key="6">
    <source>
        <dbReference type="ARBA" id="ARBA00022763"/>
    </source>
</evidence>
<protein>
    <recommendedName>
        <fullName evidence="3">methylated-DNA--[protein]-cysteine S-methyltransferase</fullName>
        <ecNumber evidence="3">2.1.1.63</ecNumber>
    </recommendedName>
</protein>
<dbReference type="CDD" id="cd06445">
    <property type="entry name" value="ATase"/>
    <property type="match status" value="1"/>
</dbReference>
<evidence type="ECO:0000256" key="3">
    <source>
        <dbReference type="ARBA" id="ARBA00011918"/>
    </source>
</evidence>
<evidence type="ECO:0000256" key="5">
    <source>
        <dbReference type="ARBA" id="ARBA00022679"/>
    </source>
</evidence>
<dbReference type="PANTHER" id="PTHR10815">
    <property type="entry name" value="METHYLATED-DNA--PROTEIN-CYSTEINE METHYLTRANSFERASE"/>
    <property type="match status" value="1"/>
</dbReference>
<evidence type="ECO:0000259" key="10">
    <source>
        <dbReference type="Pfam" id="PF02870"/>
    </source>
</evidence>
<dbReference type="NCBIfam" id="TIGR00589">
    <property type="entry name" value="ogt"/>
    <property type="match status" value="1"/>
</dbReference>
<feature type="domain" description="Methylated-DNA-[protein]-cysteine S-methyltransferase DNA binding" evidence="9">
    <location>
        <begin position="104"/>
        <end position="185"/>
    </location>
</feature>
<keyword evidence="12" id="KW-1185">Reference proteome</keyword>
<proteinExistence type="inferred from homology"/>
<dbReference type="InterPro" id="IPR036631">
    <property type="entry name" value="MGMT_N_sf"/>
</dbReference>
<comment type="catalytic activity">
    <reaction evidence="1">
        <text>a 4-O-methyl-thymidine in DNA + L-cysteinyl-[protein] = a thymidine in DNA + S-methyl-L-cysteinyl-[protein]</text>
        <dbReference type="Rhea" id="RHEA:53428"/>
        <dbReference type="Rhea" id="RHEA-COMP:10131"/>
        <dbReference type="Rhea" id="RHEA-COMP:10132"/>
        <dbReference type="Rhea" id="RHEA-COMP:13555"/>
        <dbReference type="Rhea" id="RHEA-COMP:13556"/>
        <dbReference type="ChEBI" id="CHEBI:29950"/>
        <dbReference type="ChEBI" id="CHEBI:82612"/>
        <dbReference type="ChEBI" id="CHEBI:137386"/>
        <dbReference type="ChEBI" id="CHEBI:137387"/>
        <dbReference type="EC" id="2.1.1.63"/>
    </reaction>
</comment>
<keyword evidence="7" id="KW-0234">DNA repair</keyword>
<dbReference type="PANTHER" id="PTHR10815:SF13">
    <property type="entry name" value="METHYLATED-DNA--PROTEIN-CYSTEINE METHYLTRANSFERASE"/>
    <property type="match status" value="1"/>
</dbReference>
<dbReference type="GO" id="GO:0032259">
    <property type="term" value="P:methylation"/>
    <property type="evidence" value="ECO:0007669"/>
    <property type="project" value="UniProtKB-KW"/>
</dbReference>
<dbReference type="Pfam" id="PF02870">
    <property type="entry name" value="Methyltransf_1N"/>
    <property type="match status" value="1"/>
</dbReference>
<evidence type="ECO:0000256" key="7">
    <source>
        <dbReference type="ARBA" id="ARBA00023204"/>
    </source>
</evidence>
<comment type="similarity">
    <text evidence="2">Belongs to the MGMT family.</text>
</comment>
<sequence length="186" mass="19916">MISWTVSSAGFASASSQIFPFAAVAMKFASTFSTPLGPLSAAWTQRGLWSLAWAESDSDAAASSPEVSASDDRAQRLQQRLETYFQTGRADFGSIEVDAAGWTPFQTQVYRECRKIPCGQTLTYKDLASRAGRAAASRAVGAAMARNRLLIVIPCHRVISVGGKLRGFSAPGGLTTKRFLLDLEAS</sequence>
<dbReference type="Gene3D" id="1.10.10.10">
    <property type="entry name" value="Winged helix-like DNA-binding domain superfamily/Winged helix DNA-binding domain"/>
    <property type="match status" value="1"/>
</dbReference>
<dbReference type="Gene3D" id="3.30.160.70">
    <property type="entry name" value="Methylated DNA-protein cysteine methyltransferase domain"/>
    <property type="match status" value="1"/>
</dbReference>
<dbReference type="Pfam" id="PF01035">
    <property type="entry name" value="DNA_binding_1"/>
    <property type="match status" value="1"/>
</dbReference>
<comment type="caution">
    <text evidence="11">The sequence shown here is derived from an EMBL/GenBank/DDBJ whole genome shotgun (WGS) entry which is preliminary data.</text>
</comment>
<dbReference type="SUPFAM" id="SSF46767">
    <property type="entry name" value="Methylated DNA-protein cysteine methyltransferase, C-terminal domain"/>
    <property type="match status" value="1"/>
</dbReference>
<evidence type="ECO:0000313" key="12">
    <source>
        <dbReference type="Proteomes" id="UP000324479"/>
    </source>
</evidence>
<evidence type="ECO:0000256" key="2">
    <source>
        <dbReference type="ARBA" id="ARBA00008711"/>
    </source>
</evidence>
<dbReference type="InterPro" id="IPR008332">
    <property type="entry name" value="MethylG_MeTrfase_N"/>
</dbReference>
<evidence type="ECO:0000256" key="4">
    <source>
        <dbReference type="ARBA" id="ARBA00022603"/>
    </source>
</evidence>
<organism evidence="11 12">
    <name type="scientific">Roseiconus nitratireducens</name>
    <dbReference type="NCBI Taxonomy" id="2605748"/>
    <lineage>
        <taxon>Bacteria</taxon>
        <taxon>Pseudomonadati</taxon>
        <taxon>Planctomycetota</taxon>
        <taxon>Planctomycetia</taxon>
        <taxon>Pirellulales</taxon>
        <taxon>Pirellulaceae</taxon>
        <taxon>Roseiconus</taxon>
    </lineage>
</organism>
<comment type="catalytic activity">
    <reaction evidence="8">
        <text>a 6-O-methyl-2'-deoxyguanosine in DNA + L-cysteinyl-[protein] = S-methyl-L-cysteinyl-[protein] + a 2'-deoxyguanosine in DNA</text>
        <dbReference type="Rhea" id="RHEA:24000"/>
        <dbReference type="Rhea" id="RHEA-COMP:10131"/>
        <dbReference type="Rhea" id="RHEA-COMP:10132"/>
        <dbReference type="Rhea" id="RHEA-COMP:11367"/>
        <dbReference type="Rhea" id="RHEA-COMP:11368"/>
        <dbReference type="ChEBI" id="CHEBI:29950"/>
        <dbReference type="ChEBI" id="CHEBI:82612"/>
        <dbReference type="ChEBI" id="CHEBI:85445"/>
        <dbReference type="ChEBI" id="CHEBI:85448"/>
        <dbReference type="EC" id="2.1.1.63"/>
    </reaction>
</comment>
<dbReference type="InterPro" id="IPR036217">
    <property type="entry name" value="MethylDNA_cys_MeTrfase_DNAb"/>
</dbReference>
<dbReference type="InterPro" id="IPR014048">
    <property type="entry name" value="MethylDNA_cys_MeTrfase_DNA-bd"/>
</dbReference>
<dbReference type="EC" id="2.1.1.63" evidence="3"/>
<dbReference type="GO" id="GO:0006281">
    <property type="term" value="P:DNA repair"/>
    <property type="evidence" value="ECO:0007669"/>
    <property type="project" value="UniProtKB-KW"/>
</dbReference>
<dbReference type="FunFam" id="1.10.10.10:FF:000214">
    <property type="entry name" value="Methylated-DNA--protein-cysteine methyltransferase"/>
    <property type="match status" value="1"/>
</dbReference>
<dbReference type="InterPro" id="IPR001497">
    <property type="entry name" value="MethylDNA_cys_MeTrfase_AS"/>
</dbReference>
<evidence type="ECO:0000259" key="9">
    <source>
        <dbReference type="Pfam" id="PF01035"/>
    </source>
</evidence>
<gene>
    <name evidence="11" type="ORF">FYK55_14600</name>
</gene>
<dbReference type="Proteomes" id="UP000324479">
    <property type="component" value="Unassembled WGS sequence"/>
</dbReference>